<organism evidence="2 3">
    <name type="scientific">Deinococcus metalli</name>
    <dbReference type="NCBI Taxonomy" id="1141878"/>
    <lineage>
        <taxon>Bacteria</taxon>
        <taxon>Thermotogati</taxon>
        <taxon>Deinococcota</taxon>
        <taxon>Deinococci</taxon>
        <taxon>Deinococcales</taxon>
        <taxon>Deinococcaceae</taxon>
        <taxon>Deinococcus</taxon>
    </lineage>
</organism>
<dbReference type="RefSeq" id="WP_229831784.1">
    <property type="nucleotide sequence ID" value="NZ_BNAJ01000001.1"/>
</dbReference>
<reference evidence="2 3" key="3">
    <citation type="submission" date="2020-08" db="EMBL/GenBank/DDBJ databases">
        <title>Genomic Encyclopedia of Type Strains, Phase IV (KMG-IV): sequencing the most valuable type-strain genomes for metagenomic binning, comparative biology and taxonomic classification.</title>
        <authorList>
            <person name="Goeker M."/>
        </authorList>
    </citation>
    <scope>NUCLEOTIDE SEQUENCE [LARGE SCALE GENOMIC DNA]</scope>
    <source>
        <strain evidence="2 3">DSM 27521</strain>
    </source>
</reference>
<dbReference type="GO" id="GO:0050300">
    <property type="term" value="F:aminoglycoside 6-kinase activity"/>
    <property type="evidence" value="ECO:0007669"/>
    <property type="project" value="UniProtKB-EC"/>
</dbReference>
<name>A0A7W8KB47_9DEIO</name>
<proteinExistence type="predicted"/>
<dbReference type="Proteomes" id="UP000539473">
    <property type="component" value="Unassembled WGS sequence"/>
</dbReference>
<dbReference type="Proteomes" id="UP000619376">
    <property type="component" value="Unassembled WGS sequence"/>
</dbReference>
<dbReference type="GO" id="GO:0019748">
    <property type="term" value="P:secondary metabolic process"/>
    <property type="evidence" value="ECO:0007669"/>
    <property type="project" value="InterPro"/>
</dbReference>
<evidence type="ECO:0000313" key="1">
    <source>
        <dbReference type="EMBL" id="GHF32196.1"/>
    </source>
</evidence>
<accession>A0A7W8KB47</accession>
<dbReference type="Pfam" id="PF04655">
    <property type="entry name" value="APH_6_hur"/>
    <property type="match status" value="1"/>
</dbReference>
<dbReference type="SUPFAM" id="SSF56112">
    <property type="entry name" value="Protein kinase-like (PK-like)"/>
    <property type="match status" value="1"/>
</dbReference>
<dbReference type="EMBL" id="JACHFK010000001">
    <property type="protein sequence ID" value="MBB5374997.1"/>
    <property type="molecule type" value="Genomic_DNA"/>
</dbReference>
<reference evidence="4" key="2">
    <citation type="journal article" date="2019" name="Int. J. Syst. Evol. Microbiol.">
        <title>The Global Catalogue of Microorganisms (GCM) 10K type strain sequencing project: providing services to taxonomists for standard genome sequencing and annotation.</title>
        <authorList>
            <consortium name="The Broad Institute Genomics Platform"/>
            <consortium name="The Broad Institute Genome Sequencing Center for Infectious Disease"/>
            <person name="Wu L."/>
            <person name="Ma J."/>
        </authorList>
    </citation>
    <scope>NUCLEOTIDE SEQUENCE [LARGE SCALE GENOMIC DNA]</scope>
    <source>
        <strain evidence="4">CGMCC 1.18437</strain>
    </source>
</reference>
<protein>
    <submittedName>
        <fullName evidence="1">Streptomycin 3''-phosphotransferase</fullName>
    </submittedName>
    <submittedName>
        <fullName evidence="2">Streptomycin 6-kinase</fullName>
        <ecNumber evidence="2">2.7.1.72</ecNumber>
    </submittedName>
</protein>
<dbReference type="EC" id="2.7.1.72" evidence="2"/>
<keyword evidence="2" id="KW-0418">Kinase</keyword>
<reference evidence="1" key="1">
    <citation type="journal article" date="2014" name="Int. J. Syst. Evol. Microbiol.">
        <title>Complete genome of a new Firmicutes species belonging to the dominant human colonic microbiota ('Ruminococcus bicirculans') reveals two chromosomes and a selective capacity to utilize plant glucans.</title>
        <authorList>
            <consortium name="NISC Comparative Sequencing Program"/>
            <person name="Wegmann U."/>
            <person name="Louis P."/>
            <person name="Goesmann A."/>
            <person name="Henrissat B."/>
            <person name="Duncan S.H."/>
            <person name="Flint H.J."/>
        </authorList>
    </citation>
    <scope>NUCLEOTIDE SEQUENCE</scope>
    <source>
        <strain evidence="1">CGMCC 1.18437</strain>
    </source>
</reference>
<comment type="caution">
    <text evidence="2">The sequence shown here is derived from an EMBL/GenBank/DDBJ whole genome shotgun (WGS) entry which is preliminary data.</text>
</comment>
<dbReference type="InterPro" id="IPR006748">
    <property type="entry name" value="NH2Glyco/OHUrea_AB-resist_kin"/>
</dbReference>
<gene>
    <name evidence="1" type="primary">str</name>
    <name evidence="1" type="ORF">GCM10017781_06010</name>
    <name evidence="2" type="ORF">HNQ07_000441</name>
</gene>
<evidence type="ECO:0000313" key="4">
    <source>
        <dbReference type="Proteomes" id="UP000619376"/>
    </source>
</evidence>
<dbReference type="EMBL" id="BNAJ01000001">
    <property type="protein sequence ID" value="GHF32196.1"/>
    <property type="molecule type" value="Genomic_DNA"/>
</dbReference>
<reference evidence="1" key="4">
    <citation type="submission" date="2024-05" db="EMBL/GenBank/DDBJ databases">
        <authorList>
            <person name="Sun Q."/>
            <person name="Zhou Y."/>
        </authorList>
    </citation>
    <scope>NUCLEOTIDE SEQUENCE</scope>
    <source>
        <strain evidence="1">CGMCC 1.18437</strain>
    </source>
</reference>
<dbReference type="AlphaFoldDB" id="A0A7W8KB47"/>
<sequence length="269" mass="29444">MDVTDLMREWHLNPDGDVIRTFASDVYPVRFQGRAAMLKVSRIEEEARGHLLMVWLDGDGAARVYRHEGDALLMERLLGTPNLTEMVQAGDDDAATRILVRAAQGVHRDRPAPWPELPELRTWFRSLEVAAAGGGDYAAAWDVARALLDDPADVRPLHGDIHHGNVLWSPERGWVVIDPKGLIGDPGYDYANMLCNPSVETALAPGRLERQVDVIVRARGPARPRLLAWLQAYAGLSAAWTLEGGDAAHAARTLEVSRLAAGLLMSAGN</sequence>
<evidence type="ECO:0000313" key="2">
    <source>
        <dbReference type="EMBL" id="MBB5374997.1"/>
    </source>
</evidence>
<keyword evidence="2" id="KW-0808">Transferase</keyword>
<keyword evidence="4" id="KW-1185">Reference proteome</keyword>
<evidence type="ECO:0000313" key="3">
    <source>
        <dbReference type="Proteomes" id="UP000539473"/>
    </source>
</evidence>
<dbReference type="Gene3D" id="3.90.1200.10">
    <property type="match status" value="1"/>
</dbReference>
<dbReference type="InterPro" id="IPR011009">
    <property type="entry name" value="Kinase-like_dom_sf"/>
</dbReference>